<sequence>MPVLPDHDVRVSTPQWVLTAVAVVVARRLVRRTPQELCRLLTRVRGDAPLATYAEAKRARDTVLAVSTRCCGRNACLLRSVATVLVCRMNGSWPTWCTGVLSAPPFVAHAWVEAEGSAVDEFADGTTYSRICSV</sequence>
<protein>
    <submittedName>
        <fullName evidence="2">Lasso peptide biosynthesis B2 protein</fullName>
    </submittedName>
</protein>
<dbReference type="NCBIfam" id="NF033537">
    <property type="entry name" value="lasso_biosyn_B2"/>
    <property type="match status" value="1"/>
</dbReference>
<proteinExistence type="predicted"/>
<dbReference type="AlphaFoldDB" id="A0A7H8XUD7"/>
<dbReference type="InterPro" id="IPR032708">
    <property type="entry name" value="McjB_C"/>
</dbReference>
<evidence type="ECO:0000313" key="3">
    <source>
        <dbReference type="Proteomes" id="UP000509335"/>
    </source>
</evidence>
<name>A0A7H8XUD7_9ACTN</name>
<dbReference type="Proteomes" id="UP000509335">
    <property type="component" value="Chromosome"/>
</dbReference>
<feature type="domain" description="Microcin J25-processing protein McjB C-terminal" evidence="1">
    <location>
        <begin position="21"/>
        <end position="129"/>
    </location>
</feature>
<evidence type="ECO:0000259" key="1">
    <source>
        <dbReference type="Pfam" id="PF13471"/>
    </source>
</evidence>
<accession>A0A7H8XUD7</accession>
<evidence type="ECO:0000313" key="2">
    <source>
        <dbReference type="EMBL" id="QLD28038.1"/>
    </source>
</evidence>
<dbReference type="KEGG" id="mcab:HXZ27_30690"/>
<reference evidence="2 3" key="1">
    <citation type="submission" date="2020-07" db="EMBL/GenBank/DDBJ databases">
        <title>A bifunctional nitrone conjugated secondary metabolite targeting the ribosome.</title>
        <authorList>
            <person name="Limbrick E.M."/>
            <person name="Graf M."/>
            <person name="Derewacz D.K."/>
            <person name="Nguyen F."/>
            <person name="Spraggins J.M."/>
            <person name="Wieland M."/>
            <person name="Ynigez-Gutierrez A.E."/>
            <person name="Reisman B.J."/>
            <person name="Zinshteyn B."/>
            <person name="McCulloch K."/>
            <person name="Iverson T.M."/>
            <person name="Green R."/>
            <person name="Wilson D.N."/>
            <person name="Bachmann B.O."/>
        </authorList>
    </citation>
    <scope>NUCLEOTIDE SEQUENCE [LARGE SCALE GENOMIC DNA]</scope>
    <source>
        <strain evidence="3">aurantiaca</strain>
    </source>
</reference>
<organism evidence="2 3">
    <name type="scientific">Micromonospora carbonacea</name>
    <dbReference type="NCBI Taxonomy" id="47853"/>
    <lineage>
        <taxon>Bacteria</taxon>
        <taxon>Bacillati</taxon>
        <taxon>Actinomycetota</taxon>
        <taxon>Actinomycetes</taxon>
        <taxon>Micromonosporales</taxon>
        <taxon>Micromonosporaceae</taxon>
        <taxon>Micromonospora</taxon>
    </lineage>
</organism>
<gene>
    <name evidence="2" type="ORF">HXZ27_30690</name>
</gene>
<dbReference type="EMBL" id="CP058322">
    <property type="protein sequence ID" value="QLD28038.1"/>
    <property type="molecule type" value="Genomic_DNA"/>
</dbReference>
<dbReference type="InterPro" id="IPR053521">
    <property type="entry name" value="McjB-like"/>
</dbReference>
<dbReference type="Pfam" id="PF13471">
    <property type="entry name" value="Transglut_core3"/>
    <property type="match status" value="1"/>
</dbReference>